<dbReference type="AlphaFoldDB" id="A0A1N6GIM7"/>
<dbReference type="OrthoDB" id="665981at2"/>
<evidence type="ECO:0000256" key="1">
    <source>
        <dbReference type="ARBA" id="ARBA00010641"/>
    </source>
</evidence>
<sequence>MQAYSLYTDSELVDFLKSGNTAAFDEIYQRHWNTLFKSAYYLLQDRAASMDIVQDVFVWLWENRDHVVLTTLKGYLVMAVRYKVANFIRHQKVRNTFITENIVPEVTQATEEWVLELKELKSVIASFTETLPSRCKEVFYLSRHEHLSNREIAGRLGISEKTVENQLTTALRKLRVRLGSMSLLL</sequence>
<dbReference type="PANTHER" id="PTHR43133">
    <property type="entry name" value="RNA POLYMERASE ECF-TYPE SIGMA FACTO"/>
    <property type="match status" value="1"/>
</dbReference>
<dbReference type="Proteomes" id="UP000185003">
    <property type="component" value="Unassembled WGS sequence"/>
</dbReference>
<dbReference type="InterPro" id="IPR013249">
    <property type="entry name" value="RNA_pol_sigma70_r4_t2"/>
</dbReference>
<dbReference type="NCBIfam" id="TIGR02937">
    <property type="entry name" value="sigma70-ECF"/>
    <property type="match status" value="1"/>
</dbReference>
<evidence type="ECO:0000259" key="6">
    <source>
        <dbReference type="Pfam" id="PF08281"/>
    </source>
</evidence>
<keyword evidence="8" id="KW-1185">Reference proteome</keyword>
<proteinExistence type="inferred from homology"/>
<dbReference type="Pfam" id="PF04542">
    <property type="entry name" value="Sigma70_r2"/>
    <property type="match status" value="1"/>
</dbReference>
<feature type="domain" description="RNA polymerase sigma-70 region 2" evidence="5">
    <location>
        <begin position="27"/>
        <end position="92"/>
    </location>
</feature>
<dbReference type="NCBIfam" id="TIGR02985">
    <property type="entry name" value="Sig70_bacteroi1"/>
    <property type="match status" value="1"/>
</dbReference>
<evidence type="ECO:0000259" key="5">
    <source>
        <dbReference type="Pfam" id="PF04542"/>
    </source>
</evidence>
<evidence type="ECO:0000256" key="4">
    <source>
        <dbReference type="ARBA" id="ARBA00023163"/>
    </source>
</evidence>
<reference evidence="8" key="1">
    <citation type="submission" date="2016-11" db="EMBL/GenBank/DDBJ databases">
        <authorList>
            <person name="Varghese N."/>
            <person name="Submissions S."/>
        </authorList>
    </citation>
    <scope>NUCLEOTIDE SEQUENCE [LARGE SCALE GENOMIC DNA]</scope>
    <source>
        <strain evidence="8">DSM 24787</strain>
    </source>
</reference>
<name>A0A1N6GIM7_9BACT</name>
<comment type="similarity">
    <text evidence="1">Belongs to the sigma-70 factor family. ECF subfamily.</text>
</comment>
<dbReference type="InterPro" id="IPR014284">
    <property type="entry name" value="RNA_pol_sigma-70_dom"/>
</dbReference>
<dbReference type="GO" id="GO:0006352">
    <property type="term" value="P:DNA-templated transcription initiation"/>
    <property type="evidence" value="ECO:0007669"/>
    <property type="project" value="InterPro"/>
</dbReference>
<dbReference type="InterPro" id="IPR007627">
    <property type="entry name" value="RNA_pol_sigma70_r2"/>
</dbReference>
<protein>
    <submittedName>
        <fullName evidence="7">RNA polymerase sigma-70 factor, ECF subfamily</fullName>
    </submittedName>
</protein>
<dbReference type="Gene3D" id="1.10.10.10">
    <property type="entry name" value="Winged helix-like DNA-binding domain superfamily/Winged helix DNA-binding domain"/>
    <property type="match status" value="1"/>
</dbReference>
<dbReference type="InterPro" id="IPR039425">
    <property type="entry name" value="RNA_pol_sigma-70-like"/>
</dbReference>
<keyword evidence="3" id="KW-0731">Sigma factor</keyword>
<dbReference type="GO" id="GO:0016987">
    <property type="term" value="F:sigma factor activity"/>
    <property type="evidence" value="ECO:0007669"/>
    <property type="project" value="UniProtKB-KW"/>
</dbReference>
<dbReference type="SUPFAM" id="SSF88946">
    <property type="entry name" value="Sigma2 domain of RNA polymerase sigma factors"/>
    <property type="match status" value="1"/>
</dbReference>
<dbReference type="PANTHER" id="PTHR43133:SF46">
    <property type="entry name" value="RNA POLYMERASE SIGMA-70 FACTOR ECF SUBFAMILY"/>
    <property type="match status" value="1"/>
</dbReference>
<dbReference type="InterPro" id="IPR013325">
    <property type="entry name" value="RNA_pol_sigma_r2"/>
</dbReference>
<accession>A0A1N6GIM7</accession>
<dbReference type="RefSeq" id="WP_074239818.1">
    <property type="nucleotide sequence ID" value="NZ_FSRA01000001.1"/>
</dbReference>
<evidence type="ECO:0000313" key="7">
    <source>
        <dbReference type="EMBL" id="SIO07364.1"/>
    </source>
</evidence>
<dbReference type="SUPFAM" id="SSF88659">
    <property type="entry name" value="Sigma3 and sigma4 domains of RNA polymerase sigma factors"/>
    <property type="match status" value="1"/>
</dbReference>
<dbReference type="InterPro" id="IPR014327">
    <property type="entry name" value="RNA_pol_sigma70_bacteroid"/>
</dbReference>
<evidence type="ECO:0000256" key="2">
    <source>
        <dbReference type="ARBA" id="ARBA00023015"/>
    </source>
</evidence>
<organism evidence="7 8">
    <name type="scientific">Chitinophaga niabensis</name>
    <dbReference type="NCBI Taxonomy" id="536979"/>
    <lineage>
        <taxon>Bacteria</taxon>
        <taxon>Pseudomonadati</taxon>
        <taxon>Bacteroidota</taxon>
        <taxon>Chitinophagia</taxon>
        <taxon>Chitinophagales</taxon>
        <taxon>Chitinophagaceae</taxon>
        <taxon>Chitinophaga</taxon>
    </lineage>
</organism>
<gene>
    <name evidence="7" type="ORF">SAMN04488055_2793</name>
</gene>
<dbReference type="Pfam" id="PF08281">
    <property type="entry name" value="Sigma70_r4_2"/>
    <property type="match status" value="1"/>
</dbReference>
<evidence type="ECO:0000313" key="8">
    <source>
        <dbReference type="Proteomes" id="UP000185003"/>
    </source>
</evidence>
<evidence type="ECO:0000256" key="3">
    <source>
        <dbReference type="ARBA" id="ARBA00023082"/>
    </source>
</evidence>
<dbReference type="GO" id="GO:0003677">
    <property type="term" value="F:DNA binding"/>
    <property type="evidence" value="ECO:0007669"/>
    <property type="project" value="InterPro"/>
</dbReference>
<dbReference type="Gene3D" id="1.10.1740.10">
    <property type="match status" value="1"/>
</dbReference>
<dbReference type="EMBL" id="FSRA01000001">
    <property type="protein sequence ID" value="SIO07364.1"/>
    <property type="molecule type" value="Genomic_DNA"/>
</dbReference>
<dbReference type="InterPro" id="IPR013324">
    <property type="entry name" value="RNA_pol_sigma_r3/r4-like"/>
</dbReference>
<keyword evidence="2" id="KW-0805">Transcription regulation</keyword>
<feature type="domain" description="RNA polymerase sigma factor 70 region 4 type 2" evidence="6">
    <location>
        <begin position="129"/>
        <end position="174"/>
    </location>
</feature>
<keyword evidence="4" id="KW-0804">Transcription</keyword>
<dbReference type="STRING" id="536979.SAMN04488055_2793"/>
<dbReference type="InterPro" id="IPR036388">
    <property type="entry name" value="WH-like_DNA-bd_sf"/>
</dbReference>